<dbReference type="InterPro" id="IPR001128">
    <property type="entry name" value="Cyt_P450"/>
</dbReference>
<dbReference type="Gene3D" id="3.40.50.80">
    <property type="entry name" value="Nucleotide-binding domain of ferredoxin-NADP reductase (FNR) module"/>
    <property type="match status" value="1"/>
</dbReference>
<dbReference type="Pfam" id="PF00667">
    <property type="entry name" value="FAD_binding_1"/>
    <property type="match status" value="1"/>
</dbReference>
<protein>
    <submittedName>
        <fullName evidence="21">Bifunctional P-450/NADPH-P450 reductase</fullName>
    </submittedName>
</protein>
<dbReference type="EMBL" id="KZ857409">
    <property type="protein sequence ID" value="RDX48857.1"/>
    <property type="molecule type" value="Genomic_DNA"/>
</dbReference>
<evidence type="ECO:0000259" key="20">
    <source>
        <dbReference type="PROSITE" id="PS51384"/>
    </source>
</evidence>
<comment type="catalytic activity">
    <reaction evidence="15">
        <text>an organic molecule + reduced [NADPH--hemoprotein reductase] + O2 = an alcohol + oxidized [NADPH--hemoprotein reductase] + H2O + H(+)</text>
        <dbReference type="Rhea" id="RHEA:17149"/>
        <dbReference type="Rhea" id="RHEA-COMP:11964"/>
        <dbReference type="Rhea" id="RHEA-COMP:11965"/>
        <dbReference type="ChEBI" id="CHEBI:15377"/>
        <dbReference type="ChEBI" id="CHEBI:15378"/>
        <dbReference type="ChEBI" id="CHEBI:15379"/>
        <dbReference type="ChEBI" id="CHEBI:30879"/>
        <dbReference type="ChEBI" id="CHEBI:57618"/>
        <dbReference type="ChEBI" id="CHEBI:58210"/>
        <dbReference type="ChEBI" id="CHEBI:142491"/>
        <dbReference type="EC" id="1.14.14.1"/>
    </reaction>
</comment>
<dbReference type="InterPro" id="IPR017927">
    <property type="entry name" value="FAD-bd_FR_type"/>
</dbReference>
<dbReference type="GO" id="GO:0070330">
    <property type="term" value="F:aromatase activity"/>
    <property type="evidence" value="ECO:0007669"/>
    <property type="project" value="InterPro"/>
</dbReference>
<evidence type="ECO:0000256" key="6">
    <source>
        <dbReference type="ARBA" id="ARBA00022617"/>
    </source>
</evidence>
<keyword evidence="8" id="KW-0288">FMN</keyword>
<dbReference type="GO" id="GO:0010181">
    <property type="term" value="F:FMN binding"/>
    <property type="evidence" value="ECO:0007669"/>
    <property type="project" value="InterPro"/>
</dbReference>
<accession>A0A371D8J6</accession>
<keyword evidence="14" id="KW-0503">Monooxygenase</keyword>
<evidence type="ECO:0000256" key="16">
    <source>
        <dbReference type="ARBA" id="ARBA00049342"/>
    </source>
</evidence>
<name>A0A371D8J6_9APHY</name>
<evidence type="ECO:0000313" key="22">
    <source>
        <dbReference type="Proteomes" id="UP000256964"/>
    </source>
</evidence>
<dbReference type="CDD" id="cd06206">
    <property type="entry name" value="bifunctional_CYPOR"/>
    <property type="match status" value="1"/>
</dbReference>
<evidence type="ECO:0000256" key="11">
    <source>
        <dbReference type="ARBA" id="ARBA00022857"/>
    </source>
</evidence>
<keyword evidence="22" id="KW-1185">Reference proteome</keyword>
<dbReference type="PRINTS" id="PR00463">
    <property type="entry name" value="EP450I"/>
</dbReference>
<dbReference type="OrthoDB" id="1470350at2759"/>
<comment type="cofactor">
    <cofactor evidence="1">
        <name>FMN</name>
        <dbReference type="ChEBI" id="CHEBI:58210"/>
    </cofactor>
</comment>
<sequence>MTSPIPSPPAIPFLGHVNTIDRDLPLKSIDLLAQQYGEILQLSIFGEKRYIVSSHNLVNEVSDEKRFRKKVSAGLKQVRNAAGDGLFTAFPEEQNWGIAHRLLMPCFGTANIYNMFDDMTDIVSQLVLKWERFGAREMIDPAADFTRLTLDAICLCAMSYRLNSFYREEAHPFATAMADFLIESGRRANRLSLVQAVMTGTNAKYEEDQRILATLVNDILEDHRAHPPAKNDLVQVMLTGRDKETGLGLSDENIKQNLLTFLIAGHETTSGMLTFTIYYLLKNPEAMRKLREEVDSKLGDRPMSVQDVNQFPYLLAVMRESLRLGPTAPARTVMPIEDTVLAGKYAVEGGASVIVNVYTAHRDPKVWGDDAEKFRPERMLDGKFEALPPNAWQPFGYGMRGCIGRPFAWQEAQITLVTIMQRFDLVLHDPTYELELKQTLTIKPHNLYIHALPRKDKPRLLATPSTTLISGDSSRERASSGATVAGDAASLHPLYVLYGSNTGSSEAFAQRLASAAASHGFRASLGTLDSATAHLPKDGPVLIVTASFEGQPADNAKHFVEWLENVNDAAFTDIKYAVFGCGNKDWVNTYQRIPTLIDRLLSEHGATRLVERGEGDAAAAEFFGAFDRWEKTVWEQLGAEFGATARADTVGFEVKTVSAGTERAEILRQKDTALGTVAENKILTAPGAPVKRHIEFDLPEGMTYRTGDYLAILPVNPDRVVRRAIVRLGLSAEQEIEINSVGPTSLPVKKPISIYNLLSGYVELQQTATARDLEILLSTTTSPASTRVLQDLSANYAEKVFNKRLSVLDILEENKDIELSLSTFLQVLPSMRIRQYSISSSPLWNAERVSLTLSVVDAPSLSGRAEPFLGVASTYLAGLRPGDKVQLAVRTSNAAFHPPSDLSTPLVMICAGSGLAPMRGFLQERAMQKLAGREVAKSLLFFGCRSPTEDFLYGDSDLKEWSELGIVDIRPAFSRSSADSENCRYVQDRIRHDKELVAKAFDEGAKFYVCGAGKIAAGVKQAIVEYIKEHKPTDETSAVAIFDKIMEGRYATDIFE</sequence>
<reference evidence="21 22" key="1">
    <citation type="journal article" date="2018" name="Biotechnol. Biofuels">
        <title>Integrative visual omics of the white-rot fungus Polyporus brumalis exposes the biotechnological potential of its oxidative enzymes for delignifying raw plant biomass.</title>
        <authorList>
            <person name="Miyauchi S."/>
            <person name="Rancon A."/>
            <person name="Drula E."/>
            <person name="Hage H."/>
            <person name="Chaduli D."/>
            <person name="Favel A."/>
            <person name="Grisel S."/>
            <person name="Henrissat B."/>
            <person name="Herpoel-Gimbert I."/>
            <person name="Ruiz-Duenas F.J."/>
            <person name="Chevret D."/>
            <person name="Hainaut M."/>
            <person name="Lin J."/>
            <person name="Wang M."/>
            <person name="Pangilinan J."/>
            <person name="Lipzen A."/>
            <person name="Lesage-Meessen L."/>
            <person name="Navarro D."/>
            <person name="Riley R."/>
            <person name="Grigoriev I.V."/>
            <person name="Zhou S."/>
            <person name="Raouche S."/>
            <person name="Rosso M.N."/>
        </authorList>
    </citation>
    <scope>NUCLEOTIDE SEQUENCE [LARGE SCALE GENOMIC DNA]</scope>
    <source>
        <strain evidence="21 22">BRFM 1820</strain>
    </source>
</reference>
<feature type="domain" description="FAD-binding FR-type" evidence="20">
    <location>
        <begin position="670"/>
        <end position="899"/>
    </location>
</feature>
<evidence type="ECO:0000313" key="21">
    <source>
        <dbReference type="EMBL" id="RDX48857.1"/>
    </source>
</evidence>
<keyword evidence="12" id="KW-0560">Oxidoreductase</keyword>
<dbReference type="InterPro" id="IPR017938">
    <property type="entry name" value="Riboflavin_synthase-like_b-brl"/>
</dbReference>
<organism evidence="21 22">
    <name type="scientific">Lentinus brumalis</name>
    <dbReference type="NCBI Taxonomy" id="2498619"/>
    <lineage>
        <taxon>Eukaryota</taxon>
        <taxon>Fungi</taxon>
        <taxon>Dikarya</taxon>
        <taxon>Basidiomycota</taxon>
        <taxon>Agaricomycotina</taxon>
        <taxon>Agaricomycetes</taxon>
        <taxon>Polyporales</taxon>
        <taxon>Polyporaceae</taxon>
        <taxon>Lentinus</taxon>
    </lineage>
</organism>
<dbReference type="GO" id="GO:0020037">
    <property type="term" value="F:heme binding"/>
    <property type="evidence" value="ECO:0007669"/>
    <property type="project" value="InterPro"/>
</dbReference>
<keyword evidence="6 17" id="KW-0349">Heme</keyword>
<evidence type="ECO:0000256" key="10">
    <source>
        <dbReference type="ARBA" id="ARBA00022827"/>
    </source>
</evidence>
<dbReference type="GO" id="GO:0003958">
    <property type="term" value="F:NADPH-hemoprotein reductase activity"/>
    <property type="evidence" value="ECO:0007669"/>
    <property type="project" value="UniProtKB-EC"/>
</dbReference>
<dbReference type="InterPro" id="IPR039261">
    <property type="entry name" value="FNR_nucleotide-bd"/>
</dbReference>
<keyword evidence="5" id="KW-0813">Transport</keyword>
<dbReference type="FunFam" id="1.10.630.10:FF:000040">
    <property type="entry name" value="Bifunctional cytochrome P450/NADPH--P450 reductase"/>
    <property type="match status" value="1"/>
</dbReference>
<keyword evidence="7" id="KW-0285">Flavoprotein</keyword>
<comment type="cofactor">
    <cofactor evidence="3">
        <name>FAD</name>
        <dbReference type="ChEBI" id="CHEBI:57692"/>
    </cofactor>
</comment>
<dbReference type="Proteomes" id="UP000256964">
    <property type="component" value="Unassembled WGS sequence"/>
</dbReference>
<evidence type="ECO:0000256" key="13">
    <source>
        <dbReference type="ARBA" id="ARBA00023004"/>
    </source>
</evidence>
<dbReference type="PANTHER" id="PTHR19384">
    <property type="entry name" value="NITRIC OXIDE SYNTHASE-RELATED"/>
    <property type="match status" value="1"/>
</dbReference>
<evidence type="ECO:0000256" key="12">
    <source>
        <dbReference type="ARBA" id="ARBA00023002"/>
    </source>
</evidence>
<evidence type="ECO:0000256" key="5">
    <source>
        <dbReference type="ARBA" id="ARBA00022448"/>
    </source>
</evidence>
<evidence type="ECO:0000259" key="19">
    <source>
        <dbReference type="PROSITE" id="PS50902"/>
    </source>
</evidence>
<evidence type="ECO:0000256" key="17">
    <source>
        <dbReference type="PIRSR" id="PIRSR000209-1"/>
    </source>
</evidence>
<dbReference type="InterPro" id="IPR001433">
    <property type="entry name" value="OxRdtase_FAD/NAD-bd"/>
</dbReference>
<proteinExistence type="inferred from homology"/>
<dbReference type="InterPro" id="IPR017972">
    <property type="entry name" value="Cyt_P450_CS"/>
</dbReference>
<dbReference type="Pfam" id="PF00067">
    <property type="entry name" value="p450"/>
    <property type="match status" value="1"/>
</dbReference>
<evidence type="ECO:0000256" key="2">
    <source>
        <dbReference type="ARBA" id="ARBA00001971"/>
    </source>
</evidence>
<dbReference type="Gene3D" id="1.20.990.10">
    <property type="entry name" value="NADPH-cytochrome p450 Reductase, Chain A, domain 3"/>
    <property type="match status" value="1"/>
</dbReference>
<dbReference type="SUPFAM" id="SSF52343">
    <property type="entry name" value="Ferredoxin reductase-like, C-terminal NADP-linked domain"/>
    <property type="match status" value="1"/>
</dbReference>
<feature type="region of interest" description="Disordered" evidence="18">
    <location>
        <begin position="464"/>
        <end position="484"/>
    </location>
</feature>
<dbReference type="Gene3D" id="1.10.630.10">
    <property type="entry name" value="Cytochrome P450"/>
    <property type="match status" value="1"/>
</dbReference>
<dbReference type="InterPro" id="IPR008254">
    <property type="entry name" value="Flavodoxin/NO_synth"/>
</dbReference>
<dbReference type="PRINTS" id="PR00385">
    <property type="entry name" value="P450"/>
</dbReference>
<dbReference type="PANTHER" id="PTHR19384:SF127">
    <property type="entry name" value="BIFUNCTIONAL CYTOCHROME P450_NADPH--P450 REDUCTASE"/>
    <property type="match status" value="1"/>
</dbReference>
<dbReference type="InterPro" id="IPR003097">
    <property type="entry name" value="CysJ-like_FAD-binding"/>
</dbReference>
<dbReference type="SUPFAM" id="SSF63380">
    <property type="entry name" value="Riboflavin synthase domain-like"/>
    <property type="match status" value="1"/>
</dbReference>
<dbReference type="InterPro" id="IPR023206">
    <property type="entry name" value="Bifunctional_P450_P450_red"/>
</dbReference>
<feature type="binding site" description="axial binding residue" evidence="17">
    <location>
        <position position="402"/>
    </location>
    <ligand>
        <name>heme</name>
        <dbReference type="ChEBI" id="CHEBI:30413"/>
    </ligand>
    <ligandPart>
        <name>Fe</name>
        <dbReference type="ChEBI" id="CHEBI:18248"/>
    </ligandPart>
</feature>
<evidence type="ECO:0000256" key="15">
    <source>
        <dbReference type="ARBA" id="ARBA00047827"/>
    </source>
</evidence>
<dbReference type="InterPro" id="IPR036396">
    <property type="entry name" value="Cyt_P450_sf"/>
</dbReference>
<dbReference type="InterPro" id="IPR002401">
    <property type="entry name" value="Cyt_P450_E_grp-I"/>
</dbReference>
<dbReference type="AlphaFoldDB" id="A0A371D8J6"/>
<keyword evidence="13 17" id="KW-0408">Iron</keyword>
<dbReference type="PROSITE" id="PS50902">
    <property type="entry name" value="FLAVODOXIN_LIKE"/>
    <property type="match status" value="1"/>
</dbReference>
<dbReference type="Gene3D" id="3.40.50.360">
    <property type="match status" value="1"/>
</dbReference>
<comment type="cofactor">
    <cofactor evidence="2 17">
        <name>heme</name>
        <dbReference type="ChEBI" id="CHEBI:30413"/>
    </cofactor>
</comment>
<evidence type="ECO:0000256" key="1">
    <source>
        <dbReference type="ARBA" id="ARBA00001917"/>
    </source>
</evidence>
<dbReference type="InterPro" id="IPR029039">
    <property type="entry name" value="Flavoprotein-like_sf"/>
</dbReference>
<keyword evidence="9 17" id="KW-0479">Metal-binding</keyword>
<dbReference type="GO" id="GO:0050660">
    <property type="term" value="F:flavin adenine dinucleotide binding"/>
    <property type="evidence" value="ECO:0007669"/>
    <property type="project" value="TreeGrafter"/>
</dbReference>
<evidence type="ECO:0000256" key="8">
    <source>
        <dbReference type="ARBA" id="ARBA00022643"/>
    </source>
</evidence>
<dbReference type="Gene3D" id="2.40.30.10">
    <property type="entry name" value="Translation factors"/>
    <property type="match status" value="1"/>
</dbReference>
<evidence type="ECO:0000256" key="18">
    <source>
        <dbReference type="SAM" id="MobiDB-lite"/>
    </source>
</evidence>
<evidence type="ECO:0000256" key="9">
    <source>
        <dbReference type="ARBA" id="ARBA00022723"/>
    </source>
</evidence>
<evidence type="ECO:0000256" key="14">
    <source>
        <dbReference type="ARBA" id="ARBA00023033"/>
    </source>
</evidence>
<dbReference type="PIRSF" id="PIRSF000209">
    <property type="entry name" value="Bifunctional_P450_P450R"/>
    <property type="match status" value="1"/>
</dbReference>
<dbReference type="GO" id="GO:0005829">
    <property type="term" value="C:cytosol"/>
    <property type="evidence" value="ECO:0007669"/>
    <property type="project" value="TreeGrafter"/>
</dbReference>
<evidence type="ECO:0000256" key="7">
    <source>
        <dbReference type="ARBA" id="ARBA00022630"/>
    </source>
</evidence>
<keyword evidence="11" id="KW-0521">NADP</keyword>
<gene>
    <name evidence="21" type="ORF">OH76DRAFT_1483639</name>
</gene>
<comment type="similarity">
    <text evidence="4">In the N-terminal section; belongs to the cytochrome P450 family.</text>
</comment>
<evidence type="ECO:0000256" key="3">
    <source>
        <dbReference type="ARBA" id="ARBA00001974"/>
    </source>
</evidence>
<dbReference type="SUPFAM" id="SSF52218">
    <property type="entry name" value="Flavoproteins"/>
    <property type="match status" value="1"/>
</dbReference>
<keyword evidence="10" id="KW-0274">FAD</keyword>
<dbReference type="FunFam" id="2.40.30.10:FF:000198">
    <property type="entry name" value="Bifunctional cytochrome P450/NADPH--P450 reductase"/>
    <property type="match status" value="1"/>
</dbReference>
<comment type="catalytic activity">
    <reaction evidence="16">
        <text>2 oxidized [cytochrome P450] + NADPH = 2 reduced [cytochrome P450] + NADP(+) + H(+)</text>
        <dbReference type="Rhea" id="RHEA:24040"/>
        <dbReference type="Rhea" id="RHEA-COMP:14627"/>
        <dbReference type="Rhea" id="RHEA-COMP:14628"/>
        <dbReference type="ChEBI" id="CHEBI:15378"/>
        <dbReference type="ChEBI" id="CHEBI:55376"/>
        <dbReference type="ChEBI" id="CHEBI:57783"/>
        <dbReference type="ChEBI" id="CHEBI:58349"/>
        <dbReference type="ChEBI" id="CHEBI:60344"/>
        <dbReference type="EC" id="1.6.2.4"/>
    </reaction>
</comment>
<evidence type="ECO:0000256" key="4">
    <source>
        <dbReference type="ARBA" id="ARBA00010018"/>
    </source>
</evidence>
<dbReference type="STRING" id="139420.A0A371D8J6"/>
<dbReference type="PROSITE" id="PS00086">
    <property type="entry name" value="CYTOCHROME_P450"/>
    <property type="match status" value="1"/>
</dbReference>
<dbReference type="PROSITE" id="PS51384">
    <property type="entry name" value="FAD_FR"/>
    <property type="match status" value="1"/>
</dbReference>
<dbReference type="Pfam" id="PF00175">
    <property type="entry name" value="NAD_binding_1"/>
    <property type="match status" value="1"/>
</dbReference>
<feature type="domain" description="Flavodoxin-like" evidence="19">
    <location>
        <begin position="494"/>
        <end position="634"/>
    </location>
</feature>
<dbReference type="Pfam" id="PF00258">
    <property type="entry name" value="Flavodoxin_1"/>
    <property type="match status" value="1"/>
</dbReference>
<dbReference type="CDD" id="cd11068">
    <property type="entry name" value="CYP120A1"/>
    <property type="match status" value="1"/>
</dbReference>
<dbReference type="SUPFAM" id="SSF48264">
    <property type="entry name" value="Cytochrome P450"/>
    <property type="match status" value="1"/>
</dbReference>
<dbReference type="InterPro" id="IPR023173">
    <property type="entry name" value="NADPH_Cyt_P450_Rdtase_alpha"/>
</dbReference>
<dbReference type="GO" id="GO:0005506">
    <property type="term" value="F:iron ion binding"/>
    <property type="evidence" value="ECO:0007669"/>
    <property type="project" value="InterPro"/>
</dbReference>